<feature type="domain" description="BZIP" evidence="2">
    <location>
        <begin position="488"/>
        <end position="551"/>
    </location>
</feature>
<reference evidence="4" key="1">
    <citation type="journal article" date="2013" name="Proc. Natl. Acad. Sci. U.S.A.">
        <title>Genome structure and metabolic features in the red seaweed Chondrus crispus shed light on evolution of the Archaeplastida.</title>
        <authorList>
            <person name="Collen J."/>
            <person name="Porcel B."/>
            <person name="Carre W."/>
            <person name="Ball S.G."/>
            <person name="Chaparro C."/>
            <person name="Tonon T."/>
            <person name="Barbeyron T."/>
            <person name="Michel G."/>
            <person name="Noel B."/>
            <person name="Valentin K."/>
            <person name="Elias M."/>
            <person name="Artiguenave F."/>
            <person name="Arun A."/>
            <person name="Aury J.M."/>
            <person name="Barbosa-Neto J.F."/>
            <person name="Bothwell J.H."/>
            <person name="Bouget F.Y."/>
            <person name="Brillet L."/>
            <person name="Cabello-Hurtado F."/>
            <person name="Capella-Gutierrez S."/>
            <person name="Charrier B."/>
            <person name="Cladiere L."/>
            <person name="Cock J.M."/>
            <person name="Coelho S.M."/>
            <person name="Colleoni C."/>
            <person name="Czjzek M."/>
            <person name="Da Silva C."/>
            <person name="Delage L."/>
            <person name="Denoeud F."/>
            <person name="Deschamps P."/>
            <person name="Dittami S.M."/>
            <person name="Gabaldon T."/>
            <person name="Gachon C.M."/>
            <person name="Groisillier A."/>
            <person name="Herve C."/>
            <person name="Jabbari K."/>
            <person name="Katinka M."/>
            <person name="Kloareg B."/>
            <person name="Kowalczyk N."/>
            <person name="Labadie K."/>
            <person name="Leblanc C."/>
            <person name="Lopez P.J."/>
            <person name="McLachlan D.H."/>
            <person name="Meslet-Cladiere L."/>
            <person name="Moustafa A."/>
            <person name="Nehr Z."/>
            <person name="Nyvall Collen P."/>
            <person name="Panaud O."/>
            <person name="Partensky F."/>
            <person name="Poulain J."/>
            <person name="Rensing S.A."/>
            <person name="Rousvoal S."/>
            <person name="Samson G."/>
            <person name="Symeonidi A."/>
            <person name="Weissenbach J."/>
            <person name="Zambounis A."/>
            <person name="Wincker P."/>
            <person name="Boyen C."/>
        </authorList>
    </citation>
    <scope>NUCLEOTIDE SEQUENCE [LARGE SCALE GENOMIC DNA]</scope>
    <source>
        <strain evidence="4">cv. Stackhouse</strain>
    </source>
</reference>
<evidence type="ECO:0000313" key="3">
    <source>
        <dbReference type="EMBL" id="CDF36128.1"/>
    </source>
</evidence>
<dbReference type="Proteomes" id="UP000012073">
    <property type="component" value="Unassembled WGS sequence"/>
</dbReference>
<name>R7QEE1_CHOCR</name>
<protein>
    <recommendedName>
        <fullName evidence="2">BZIP domain-containing protein</fullName>
    </recommendedName>
</protein>
<accession>R7QEE1</accession>
<dbReference type="Gramene" id="CDF36128">
    <property type="protein sequence ID" value="CDF36128"/>
    <property type="gene ID" value="CHC_T00004484001"/>
</dbReference>
<dbReference type="AlphaFoldDB" id="R7QEE1"/>
<proteinExistence type="predicted"/>
<dbReference type="RefSeq" id="XP_005715947.1">
    <property type="nucleotide sequence ID" value="XM_005715890.1"/>
</dbReference>
<gene>
    <name evidence="3" type="ORF">CHC_T00004484001</name>
</gene>
<dbReference type="InterPro" id="IPR004827">
    <property type="entry name" value="bZIP"/>
</dbReference>
<keyword evidence="4" id="KW-1185">Reference proteome</keyword>
<dbReference type="GO" id="GO:0003700">
    <property type="term" value="F:DNA-binding transcription factor activity"/>
    <property type="evidence" value="ECO:0007669"/>
    <property type="project" value="InterPro"/>
</dbReference>
<dbReference type="GeneID" id="17323663"/>
<sequence length="554" mass="61849">MVDRFCDPLICDFLFADEPLHIQPLTSPDFARACFVSELLCTRVASAPTLPLSNPHAWGFDNRRQKTAGNYLFSHRMTLNQLTLGVGVLEVTETMENAAEPDPEQAVTICHDLRFMYDSVKRQILVVMDVPETEHVIIQTAESDSAIEGYIFLATFRRRELRDLIRNRRAELSISTLMKELIGSVHTSRMRSCPTCGGGPASACTCYARLAATRRAKHLFDPDLFKFSIIQDFGDYFGVTSKVLYDRGKRMSRSKLGAQLSLRANYDPDVAERLRNWSLTKFARGQHEWPNPSLRLTGGSRRQSQYDDAVVMYGEDGDRELLKERSPIEQLEPLLDQLSTLHIEDDDDDEDEDDGGGDVAVTEANLTEPGGEQYSHLLLSEPVAYDVASPVNSQVTSQMTNGGAPLRGMTMSPSMTTENSSTAPDWFQLQSSSDMLPAAGPDAQTVSSAFEAESLVVPLPSQQVPAPVAAVQSFSPGTTRTQVSILQDLQAARRRVRNRASANRSNQRKRAIRDKVAADLKNMKDRCEELRKEEVRLRAENMELRKSLRDPEAV</sequence>
<dbReference type="EMBL" id="HG001761">
    <property type="protein sequence ID" value="CDF36128.1"/>
    <property type="molecule type" value="Genomic_DNA"/>
</dbReference>
<dbReference type="PROSITE" id="PS50217">
    <property type="entry name" value="BZIP"/>
    <property type="match status" value="1"/>
</dbReference>
<feature type="compositionally biased region" description="Acidic residues" evidence="1">
    <location>
        <begin position="345"/>
        <end position="356"/>
    </location>
</feature>
<organism evidence="3 4">
    <name type="scientific">Chondrus crispus</name>
    <name type="common">Carrageen Irish moss</name>
    <name type="synonym">Polymorpha crispa</name>
    <dbReference type="NCBI Taxonomy" id="2769"/>
    <lineage>
        <taxon>Eukaryota</taxon>
        <taxon>Rhodophyta</taxon>
        <taxon>Florideophyceae</taxon>
        <taxon>Rhodymeniophycidae</taxon>
        <taxon>Gigartinales</taxon>
        <taxon>Gigartinaceae</taxon>
        <taxon>Chondrus</taxon>
    </lineage>
</organism>
<evidence type="ECO:0000313" key="4">
    <source>
        <dbReference type="Proteomes" id="UP000012073"/>
    </source>
</evidence>
<dbReference type="PhylomeDB" id="R7QEE1"/>
<evidence type="ECO:0000256" key="1">
    <source>
        <dbReference type="SAM" id="MobiDB-lite"/>
    </source>
</evidence>
<dbReference type="KEGG" id="ccp:CHC_T00004484001"/>
<feature type="region of interest" description="Disordered" evidence="1">
    <location>
        <begin position="495"/>
        <end position="516"/>
    </location>
</feature>
<feature type="region of interest" description="Disordered" evidence="1">
    <location>
        <begin position="345"/>
        <end position="368"/>
    </location>
</feature>
<evidence type="ECO:0000259" key="2">
    <source>
        <dbReference type="PROSITE" id="PS50217"/>
    </source>
</evidence>